<sequence length="84" mass="9135">MLGEAAQKSAIVDRDGPVPTNQAADPPAKSILPLFLQPKDSLSVDGIAVFRDSILDLAIELSDQTSPIEVDHTDQPFRIRVRNL</sequence>
<accession>A0A935CDG8</accession>
<organism evidence="2 4">
    <name type="scientific">Candidatus Phosphoribacter hodrii</name>
    <dbReference type="NCBI Taxonomy" id="2953743"/>
    <lineage>
        <taxon>Bacteria</taxon>
        <taxon>Bacillati</taxon>
        <taxon>Actinomycetota</taxon>
        <taxon>Actinomycetes</taxon>
        <taxon>Micrococcales</taxon>
        <taxon>Dermatophilaceae</taxon>
        <taxon>Candidatus Phosphoribacter</taxon>
    </lineage>
</organism>
<feature type="region of interest" description="Disordered" evidence="1">
    <location>
        <begin position="1"/>
        <end position="27"/>
    </location>
</feature>
<evidence type="ECO:0000256" key="1">
    <source>
        <dbReference type="SAM" id="MobiDB-lite"/>
    </source>
</evidence>
<evidence type="ECO:0000313" key="3">
    <source>
        <dbReference type="EMBL" id="MBL0005307.1"/>
    </source>
</evidence>
<dbReference type="EMBL" id="JADIXZ010000004">
    <property type="protein sequence ID" value="MBK6300843.1"/>
    <property type="molecule type" value="Genomic_DNA"/>
</dbReference>
<proteinExistence type="predicted"/>
<protein>
    <submittedName>
        <fullName evidence="2">Uncharacterized protein</fullName>
    </submittedName>
</protein>
<dbReference type="AlphaFoldDB" id="A0A935CDG8"/>
<reference evidence="2 4" key="1">
    <citation type="submission" date="2020-10" db="EMBL/GenBank/DDBJ databases">
        <title>Connecting structure to function with the recovery of over 1000 high-quality activated sludge metagenome-assembled genomes encoding full-length rRNA genes using long-read sequencing.</title>
        <authorList>
            <person name="Singleton C.M."/>
            <person name="Petriglieri F."/>
            <person name="Kristensen J.M."/>
            <person name="Kirkegaard R.H."/>
            <person name="Michaelsen T.Y."/>
            <person name="Andersen M.H."/>
            <person name="Karst S.M."/>
            <person name="Dueholm M.S."/>
            <person name="Nielsen P.H."/>
            <person name="Albertsen M."/>
        </authorList>
    </citation>
    <scope>NUCLEOTIDE SEQUENCE [LARGE SCALE GENOMIC DNA]</scope>
    <source>
        <strain evidence="2">AalE_18-Q3-R2-46_BAT3C.188</strain>
        <strain evidence="3">Ribe_18-Q3-R11-54_MAXAC.001</strain>
    </source>
</reference>
<evidence type="ECO:0000313" key="2">
    <source>
        <dbReference type="EMBL" id="MBK6300843.1"/>
    </source>
</evidence>
<comment type="caution">
    <text evidence="2">The sequence shown here is derived from an EMBL/GenBank/DDBJ whole genome shotgun (WGS) entry which is preliminary data.</text>
</comment>
<dbReference type="EMBL" id="JADKGK010000024">
    <property type="protein sequence ID" value="MBL0005307.1"/>
    <property type="molecule type" value="Genomic_DNA"/>
</dbReference>
<gene>
    <name evidence="2" type="ORF">IPF40_07245</name>
    <name evidence="3" type="ORF">IPP00_15460</name>
</gene>
<name>A0A935CDG8_9MICO</name>
<dbReference type="Proteomes" id="UP000886632">
    <property type="component" value="Unassembled WGS sequence"/>
</dbReference>
<evidence type="ECO:0000313" key="4">
    <source>
        <dbReference type="Proteomes" id="UP000718281"/>
    </source>
</evidence>
<dbReference type="Proteomes" id="UP000718281">
    <property type="component" value="Unassembled WGS sequence"/>
</dbReference>